<protein>
    <recommendedName>
        <fullName evidence="3">Transglutaminase-like domain-containing protein</fullName>
    </recommendedName>
</protein>
<dbReference type="AlphaFoldDB" id="A0A2K8KSZ6"/>
<proteinExistence type="predicted"/>
<evidence type="ECO:0000313" key="2">
    <source>
        <dbReference type="Proteomes" id="UP000229757"/>
    </source>
</evidence>
<dbReference type="OrthoDB" id="5166556at2"/>
<organism evidence="1 2">
    <name type="scientific">Reinekea forsetii</name>
    <dbReference type="NCBI Taxonomy" id="1336806"/>
    <lineage>
        <taxon>Bacteria</taxon>
        <taxon>Pseudomonadati</taxon>
        <taxon>Pseudomonadota</taxon>
        <taxon>Gammaproteobacteria</taxon>
        <taxon>Oceanospirillales</taxon>
        <taxon>Saccharospirillaceae</taxon>
        <taxon>Reinekea</taxon>
    </lineage>
</organism>
<sequence length="292" mass="33446">MMLLSVLLTLILLTYAVGFWSTRIYPRLRPFQYNPTSDVTLPAARASLIHKNLAARFHLHQHTRVSLSDAQSIESLIAWVHGLWLPRLGHCAHSDNPLSVINRALNGEQFSRCDYNLIQAHAMIAVGIPCRLTTLRTRDCSWRPLGSQYEGIEYFDRQHAKWVWLDAQLGVRVVQNFVPLNSLEIKQAYLNREILTLAPDQDVLSVGQYLDQLRPFLDIIVARPLGQMKKFALIPPKLRLLKRQWFVGPQLYDIACHAAVSFYAAHPRQHWSQSGRLKNAAQIQGTRDLQSR</sequence>
<dbReference type="EMBL" id="CP011797">
    <property type="protein sequence ID" value="ATX77199.1"/>
    <property type="molecule type" value="Genomic_DNA"/>
</dbReference>
<dbReference type="RefSeq" id="WP_100257477.1">
    <property type="nucleotide sequence ID" value="NZ_CP011797.1"/>
</dbReference>
<name>A0A2K8KSZ6_9GAMM</name>
<dbReference type="Proteomes" id="UP000229757">
    <property type="component" value="Chromosome"/>
</dbReference>
<accession>A0A2K8KSZ6</accession>
<gene>
    <name evidence="1" type="ORF">REIFOR_02064</name>
</gene>
<dbReference type="KEGG" id="rfo:REIFOR_02064"/>
<evidence type="ECO:0000313" key="1">
    <source>
        <dbReference type="EMBL" id="ATX77199.1"/>
    </source>
</evidence>
<reference evidence="1 2" key="1">
    <citation type="journal article" date="2017" name="Environ. Microbiol.">
        <title>Genomic and physiological analyses of 'Reinekea forsetii' reveal a versatile opportunistic lifestyle during spring algae blooms.</title>
        <authorList>
            <person name="Avci B."/>
            <person name="Hahnke R.L."/>
            <person name="Chafee M."/>
            <person name="Fischer T."/>
            <person name="Gruber-Vodicka H."/>
            <person name="Tegetmeyer H.E."/>
            <person name="Harder J."/>
            <person name="Fuchs B.M."/>
            <person name="Amann R.I."/>
            <person name="Teeling H."/>
        </authorList>
    </citation>
    <scope>NUCLEOTIDE SEQUENCE [LARGE SCALE GENOMIC DNA]</scope>
    <source>
        <strain evidence="1 2">Hel1_31_D35</strain>
    </source>
</reference>
<keyword evidence="2" id="KW-1185">Reference proteome</keyword>
<evidence type="ECO:0008006" key="3">
    <source>
        <dbReference type="Google" id="ProtNLM"/>
    </source>
</evidence>